<evidence type="ECO:0000256" key="1">
    <source>
        <dbReference type="ARBA" id="ARBA00008451"/>
    </source>
</evidence>
<dbReference type="Pfam" id="PF08694">
    <property type="entry name" value="UFC1"/>
    <property type="match status" value="1"/>
</dbReference>
<dbReference type="GO" id="GO:1990592">
    <property type="term" value="P:protein K69-linked ufmylation"/>
    <property type="evidence" value="ECO:0007669"/>
    <property type="project" value="TreeGrafter"/>
</dbReference>
<evidence type="ECO:0000256" key="5">
    <source>
        <dbReference type="SAM" id="MobiDB-lite"/>
    </source>
</evidence>
<reference evidence="6" key="2">
    <citation type="submission" date="2025-08" db="UniProtKB">
        <authorList>
            <consortium name="Ensembl"/>
        </authorList>
    </citation>
    <scope>IDENTIFICATION</scope>
</reference>
<dbReference type="InterPro" id="IPR014806">
    <property type="entry name" value="Ufc1"/>
</dbReference>
<sequence>MADEATRRVVAELPLLKTNAGPRDRELWVQRLKEEYQALIKYVENNKNADNDWFRLESNKEGTRFPLRTRPPPPKSPFQSWMGKRPRCTAGPVAGSGDPGPDRQGAHRAQGEMRGSGLAEACMVALDAPASDLILPRKHSSQLALHPCPQCGAVDPLCWGLTIPVRSNSM</sequence>
<evidence type="ECO:0000256" key="3">
    <source>
        <dbReference type="ARBA" id="ARBA00022786"/>
    </source>
</evidence>
<dbReference type="SUPFAM" id="SSF54495">
    <property type="entry name" value="UBC-like"/>
    <property type="match status" value="1"/>
</dbReference>
<comment type="function">
    <text evidence="4">E2-like enzyme which specifically catalyzes the second step in ufmylation. Accepts the ubiquitin-like modifier UFM1 from the E1 enzyme UBA5 and forms an intermediate with UFM1 via a thioester linkage. Ufmylation is involved in various processes, such as ribosome recycling, response to DNA damage, interferon response or reticulophagy (also called ER-phagy).</text>
</comment>
<dbReference type="Ensembl" id="ENSGAGT00000000302.1">
    <property type="protein sequence ID" value="ENSGAGP00000000266.1"/>
    <property type="gene ID" value="ENSGAGG00000000216.1"/>
</dbReference>
<feature type="compositionally biased region" description="Basic and acidic residues" evidence="5">
    <location>
        <begin position="100"/>
        <end position="109"/>
    </location>
</feature>
<dbReference type="PANTHER" id="PTHR12921">
    <property type="entry name" value="UBIQUITIN-FOLD MODIFIER-CONJUGATING ENZYME 1"/>
    <property type="match status" value="1"/>
</dbReference>
<proteinExistence type="inferred from homology"/>
<organism evidence="6 7">
    <name type="scientific">Gopherus agassizii</name>
    <name type="common">Agassiz's desert tortoise</name>
    <dbReference type="NCBI Taxonomy" id="38772"/>
    <lineage>
        <taxon>Eukaryota</taxon>
        <taxon>Metazoa</taxon>
        <taxon>Chordata</taxon>
        <taxon>Craniata</taxon>
        <taxon>Vertebrata</taxon>
        <taxon>Euteleostomi</taxon>
        <taxon>Archelosauria</taxon>
        <taxon>Testudinata</taxon>
        <taxon>Testudines</taxon>
        <taxon>Cryptodira</taxon>
        <taxon>Durocryptodira</taxon>
        <taxon>Testudinoidea</taxon>
        <taxon>Testudinidae</taxon>
        <taxon>Gopherus</taxon>
    </lineage>
</organism>
<name>A0A452GFJ0_9SAUR</name>
<dbReference type="Proteomes" id="UP000291020">
    <property type="component" value="Unassembled WGS sequence"/>
</dbReference>
<dbReference type="PANTHER" id="PTHR12921:SF0">
    <property type="entry name" value="UBIQUITIN-FOLD MODIFIER-CONJUGATING ENZYME 1"/>
    <property type="match status" value="1"/>
</dbReference>
<keyword evidence="3" id="KW-0833">Ubl conjugation pathway</keyword>
<dbReference type="Gene3D" id="3.10.110.10">
    <property type="entry name" value="Ubiquitin Conjugating Enzyme"/>
    <property type="match status" value="1"/>
</dbReference>
<evidence type="ECO:0000313" key="7">
    <source>
        <dbReference type="Proteomes" id="UP000291020"/>
    </source>
</evidence>
<feature type="region of interest" description="Disordered" evidence="5">
    <location>
        <begin position="64"/>
        <end position="109"/>
    </location>
</feature>
<protein>
    <recommendedName>
        <fullName evidence="2">Ubiquitin-fold modifier-conjugating enzyme 1</fullName>
    </recommendedName>
</protein>
<accession>A0A452GFJ0</accession>
<dbReference type="GO" id="GO:0061657">
    <property type="term" value="F:UFM1 conjugating enzyme activity"/>
    <property type="evidence" value="ECO:0007669"/>
    <property type="project" value="InterPro"/>
</dbReference>
<keyword evidence="7" id="KW-1185">Reference proteome</keyword>
<dbReference type="GO" id="GO:0005737">
    <property type="term" value="C:cytoplasm"/>
    <property type="evidence" value="ECO:0007669"/>
    <property type="project" value="TreeGrafter"/>
</dbReference>
<reference evidence="7" key="1">
    <citation type="journal article" date="2017" name="PLoS ONE">
        <title>The Agassiz's desert tortoise genome provides a resource for the conservation of a threatened species.</title>
        <authorList>
            <person name="Tollis M."/>
            <person name="DeNardo D.F."/>
            <person name="Cornelius J.A."/>
            <person name="Dolby G.A."/>
            <person name="Edwards T."/>
            <person name="Henen B.T."/>
            <person name="Karl A.E."/>
            <person name="Murphy R.W."/>
            <person name="Kusumi K."/>
        </authorList>
    </citation>
    <scope>NUCLEOTIDE SEQUENCE [LARGE SCALE GENOMIC DNA]</scope>
</reference>
<dbReference type="InterPro" id="IPR016135">
    <property type="entry name" value="UBQ-conjugating_enzyme/RWD"/>
</dbReference>
<evidence type="ECO:0000256" key="4">
    <source>
        <dbReference type="ARBA" id="ARBA00045718"/>
    </source>
</evidence>
<evidence type="ECO:0000256" key="2">
    <source>
        <dbReference type="ARBA" id="ARBA00013306"/>
    </source>
</evidence>
<evidence type="ECO:0000313" key="6">
    <source>
        <dbReference type="Ensembl" id="ENSGAGP00000000266.1"/>
    </source>
</evidence>
<dbReference type="AlphaFoldDB" id="A0A452GFJ0"/>
<dbReference type="STRING" id="38772.ENSGAGP00000000266"/>
<comment type="similarity">
    <text evidence="1">Belongs to the ubiquitin-conjugating enzyme family. UFC1 subfamily.</text>
</comment>
<reference evidence="6" key="3">
    <citation type="submission" date="2025-09" db="UniProtKB">
        <authorList>
            <consortium name="Ensembl"/>
        </authorList>
    </citation>
    <scope>IDENTIFICATION</scope>
</reference>